<reference evidence="2" key="1">
    <citation type="journal article" date="2023" name="Mol. Phylogenet. Evol.">
        <title>Genome-scale phylogeny and comparative genomics of the fungal order Sordariales.</title>
        <authorList>
            <person name="Hensen N."/>
            <person name="Bonometti L."/>
            <person name="Westerberg I."/>
            <person name="Brannstrom I.O."/>
            <person name="Guillou S."/>
            <person name="Cros-Aarteil S."/>
            <person name="Calhoun S."/>
            <person name="Haridas S."/>
            <person name="Kuo A."/>
            <person name="Mondo S."/>
            <person name="Pangilinan J."/>
            <person name="Riley R."/>
            <person name="LaButti K."/>
            <person name="Andreopoulos B."/>
            <person name="Lipzen A."/>
            <person name="Chen C."/>
            <person name="Yan M."/>
            <person name="Daum C."/>
            <person name="Ng V."/>
            <person name="Clum A."/>
            <person name="Steindorff A."/>
            <person name="Ohm R.A."/>
            <person name="Martin F."/>
            <person name="Silar P."/>
            <person name="Natvig D.O."/>
            <person name="Lalanne C."/>
            <person name="Gautier V."/>
            <person name="Ament-Velasquez S.L."/>
            <person name="Kruys A."/>
            <person name="Hutchinson M.I."/>
            <person name="Powell A.J."/>
            <person name="Barry K."/>
            <person name="Miller A.N."/>
            <person name="Grigoriev I.V."/>
            <person name="Debuchy R."/>
            <person name="Gladieux P."/>
            <person name="Hiltunen Thoren M."/>
            <person name="Johannesson H."/>
        </authorList>
    </citation>
    <scope>NUCLEOTIDE SEQUENCE</scope>
    <source>
        <strain evidence="2">PSN243</strain>
    </source>
</reference>
<dbReference type="SUPFAM" id="SSF52317">
    <property type="entry name" value="Class I glutamine amidotransferase-like"/>
    <property type="match status" value="1"/>
</dbReference>
<evidence type="ECO:0000313" key="3">
    <source>
        <dbReference type="Proteomes" id="UP001321760"/>
    </source>
</evidence>
<evidence type="ECO:0000313" key="2">
    <source>
        <dbReference type="EMBL" id="KAK4449290.1"/>
    </source>
</evidence>
<comment type="caution">
    <text evidence="2">The sequence shown here is derived from an EMBL/GenBank/DDBJ whole genome shotgun (WGS) entry which is preliminary data.</text>
</comment>
<dbReference type="InterPro" id="IPR029062">
    <property type="entry name" value="Class_I_gatase-like"/>
</dbReference>
<proteinExistence type="predicted"/>
<evidence type="ECO:0000259" key="1">
    <source>
        <dbReference type="Pfam" id="PF01965"/>
    </source>
</evidence>
<protein>
    <submittedName>
        <fullName evidence="2">Class I glutamine amidotransferase-like protein</fullName>
    </submittedName>
</protein>
<keyword evidence="3" id="KW-1185">Reference proteome</keyword>
<dbReference type="InterPro" id="IPR002818">
    <property type="entry name" value="DJ-1/PfpI"/>
</dbReference>
<reference evidence="2" key="2">
    <citation type="submission" date="2023-05" db="EMBL/GenBank/DDBJ databases">
        <authorList>
            <consortium name="Lawrence Berkeley National Laboratory"/>
            <person name="Steindorff A."/>
            <person name="Hensen N."/>
            <person name="Bonometti L."/>
            <person name="Westerberg I."/>
            <person name="Brannstrom I.O."/>
            <person name="Guillou S."/>
            <person name="Cros-Aarteil S."/>
            <person name="Calhoun S."/>
            <person name="Haridas S."/>
            <person name="Kuo A."/>
            <person name="Mondo S."/>
            <person name="Pangilinan J."/>
            <person name="Riley R."/>
            <person name="Labutti K."/>
            <person name="Andreopoulos B."/>
            <person name="Lipzen A."/>
            <person name="Chen C."/>
            <person name="Yanf M."/>
            <person name="Daum C."/>
            <person name="Ng V."/>
            <person name="Clum A."/>
            <person name="Ohm R."/>
            <person name="Martin F."/>
            <person name="Silar P."/>
            <person name="Natvig D."/>
            <person name="Lalanne C."/>
            <person name="Gautier V."/>
            <person name="Ament-Velasquez S.L."/>
            <person name="Kruys A."/>
            <person name="Hutchinson M.I."/>
            <person name="Powell A.J."/>
            <person name="Barry K."/>
            <person name="Miller A.N."/>
            <person name="Grigoriev I.V."/>
            <person name="Debuchy R."/>
            <person name="Gladieux P."/>
            <person name="Thoren M.H."/>
            <person name="Johannesson H."/>
        </authorList>
    </citation>
    <scope>NUCLEOTIDE SEQUENCE</scope>
    <source>
        <strain evidence="2">PSN243</strain>
    </source>
</reference>
<organism evidence="2 3">
    <name type="scientific">Podospora aff. communis PSN243</name>
    <dbReference type="NCBI Taxonomy" id="3040156"/>
    <lineage>
        <taxon>Eukaryota</taxon>
        <taxon>Fungi</taxon>
        <taxon>Dikarya</taxon>
        <taxon>Ascomycota</taxon>
        <taxon>Pezizomycotina</taxon>
        <taxon>Sordariomycetes</taxon>
        <taxon>Sordariomycetidae</taxon>
        <taxon>Sordariales</taxon>
        <taxon>Podosporaceae</taxon>
        <taxon>Podospora</taxon>
    </lineage>
</organism>
<accession>A0AAV9GL93</accession>
<name>A0AAV9GL93_9PEZI</name>
<dbReference type="Gene3D" id="3.40.50.880">
    <property type="match status" value="1"/>
</dbReference>
<sequence>MIGDAFDSTINTSLTLHSQYYPSHIGIIAKMGAPAARPTVRLGVFLPAGAQVLDTACVDVLATMSHEYLSLLEDLVPPPIINLAPSIKIFYIGIVQPGEPIEMTAAMSIQCTHHFSDPEVGPGNLDIVLVPGPDPRLSFERAALDWLAAHAARKETDILSVCTGIFICGEAGLLKGKKVCGPRSMQTQLKAKFEGSTWFGDSLRWIQDGNFWSCGGVTNGNDLVSAYARHTPKHFPGPIAEFGVNICDVGDRPQQYETGQAMFTLRMVWQVIKAAVMGVGKRKQT</sequence>
<dbReference type="AlphaFoldDB" id="A0AAV9GL93"/>
<dbReference type="Pfam" id="PF01965">
    <property type="entry name" value="DJ-1_PfpI"/>
    <property type="match status" value="1"/>
</dbReference>
<dbReference type="Proteomes" id="UP001321760">
    <property type="component" value="Unassembled WGS sequence"/>
</dbReference>
<dbReference type="EMBL" id="MU865938">
    <property type="protein sequence ID" value="KAK4449290.1"/>
    <property type="molecule type" value="Genomic_DNA"/>
</dbReference>
<feature type="domain" description="DJ-1/PfpI" evidence="1">
    <location>
        <begin position="87"/>
        <end position="225"/>
    </location>
</feature>
<dbReference type="PANTHER" id="PTHR43130">
    <property type="entry name" value="ARAC-FAMILY TRANSCRIPTIONAL REGULATOR"/>
    <property type="match status" value="1"/>
</dbReference>
<dbReference type="PANTHER" id="PTHR43130:SF7">
    <property type="entry name" value="DJ-1_PFPI DOMAIN-CONTAINING PROTEIN"/>
    <property type="match status" value="1"/>
</dbReference>
<gene>
    <name evidence="2" type="ORF">QBC34DRAFT_405546</name>
</gene>
<keyword evidence="2" id="KW-0315">Glutamine amidotransferase</keyword>
<dbReference type="InterPro" id="IPR052158">
    <property type="entry name" value="INH-QAR"/>
</dbReference>